<feature type="compositionally biased region" description="Low complexity" evidence="1">
    <location>
        <begin position="11"/>
        <end position="20"/>
    </location>
</feature>
<dbReference type="PANTHER" id="PTHR22684">
    <property type="entry name" value="NULP1-RELATED"/>
    <property type="match status" value="1"/>
</dbReference>
<feature type="compositionally biased region" description="Basic and acidic residues" evidence="1">
    <location>
        <begin position="667"/>
        <end position="676"/>
    </location>
</feature>
<dbReference type="PANTHER" id="PTHR22684:SF0">
    <property type="entry name" value="RIBOSOME QUALITY CONTROL COMPLEX SUBUNIT TCF25"/>
    <property type="match status" value="1"/>
</dbReference>
<protein>
    <recommendedName>
        <fullName evidence="4">Transcription factor 25</fullName>
    </recommendedName>
</protein>
<dbReference type="GO" id="GO:1990116">
    <property type="term" value="P:ribosome-associated ubiquitin-dependent protein catabolic process"/>
    <property type="evidence" value="ECO:0007669"/>
    <property type="project" value="TreeGrafter"/>
</dbReference>
<evidence type="ECO:0008006" key="4">
    <source>
        <dbReference type="Google" id="ProtNLM"/>
    </source>
</evidence>
<dbReference type="InterPro" id="IPR006994">
    <property type="entry name" value="TCF25/Rqc1"/>
</dbReference>
<dbReference type="EMBL" id="CP119893">
    <property type="protein sequence ID" value="WFD26006.1"/>
    <property type="molecule type" value="Genomic_DNA"/>
</dbReference>
<dbReference type="Proteomes" id="UP001213623">
    <property type="component" value="Chromosome 2"/>
</dbReference>
<feature type="region of interest" description="Disordered" evidence="1">
    <location>
        <begin position="1"/>
        <end position="102"/>
    </location>
</feature>
<evidence type="ECO:0000256" key="1">
    <source>
        <dbReference type="SAM" id="MobiDB-lite"/>
    </source>
</evidence>
<sequence>MSRRLQRRQQRQQQELEQLQAVSSNVSALDESAALENDATPTAAPALETPSFAVLEDQIEAPEEDEDNDEKTTETLAKAPKSKSSKKKKKKGGKGTSTDVNQLTLEEMDALLASEAQKAAPVTEKAESHIEPYKSAHAVLRSKLALDTSQLDPQLELKRQFGAAAIKAYEREKGHGPTRNGARSRENRGAAFSSNTMARTVLCTPKAQWPDLARTFVGLSMETHDTPEGRVCSWVHSRTYKQAQFQFAQAVSSLDTQSLYALLRVFPWHIDTLLQLSDISRYQGDLGQCSDFIDRALFSMERSASPPFTAGLTSSSGPPLCDFMRAENRAFWLAAHRNIDLLGRRGTWRTALEWCKLVLGLDTMDPHGMLLWMDYLAVKSKQTDWLLAFLDAYEAWMYEQMDHMHMDNVRAHTPLDDEKAMAQEKWHGALDWSVGMCFARALAMRSVNQEAARASLRLAMARHPRAAILLADKLEVSVPPDVVRAHPMHGSYQASQSVLGEMLAHLYVHRSLHLWKEPALTAWFRDTAADTWPHLVAPMCEGTALPAVQMGIYRHIVVADLPESLNQQLVRYFPPEIRHPPGGVETFDPLPPVGGSRYDSEYYGSIANASQDRSRMQMGDVLQQLQHLNLHDVEQVLDHLDNDTRDLLLQAIRPAMQADEAAEDREEPTRAEIQDREEPESEPTDDHAESAEASRPEASEPSLLRRAWDALWGAP</sequence>
<proteinExistence type="predicted"/>
<reference evidence="2" key="1">
    <citation type="submission" date="2023-03" db="EMBL/GenBank/DDBJ databases">
        <title>Mating type loci evolution in Malassezia.</title>
        <authorList>
            <person name="Coelho M.A."/>
        </authorList>
    </citation>
    <scope>NUCLEOTIDE SEQUENCE</scope>
    <source>
        <strain evidence="2">CBS 9557</strain>
    </source>
</reference>
<feature type="compositionally biased region" description="Acidic residues" evidence="1">
    <location>
        <begin position="57"/>
        <end position="69"/>
    </location>
</feature>
<gene>
    <name evidence="2" type="ORF">MNAN1_000981</name>
</gene>
<feature type="compositionally biased region" description="Basic residues" evidence="1">
    <location>
        <begin position="1"/>
        <end position="10"/>
    </location>
</feature>
<dbReference type="AlphaFoldDB" id="A0AAF0EJR2"/>
<feature type="region of interest" description="Disordered" evidence="1">
    <location>
        <begin position="657"/>
        <end position="715"/>
    </location>
</feature>
<name>A0AAF0EJR2_9BASI</name>
<evidence type="ECO:0000313" key="2">
    <source>
        <dbReference type="EMBL" id="WFD26006.1"/>
    </source>
</evidence>
<dbReference type="Pfam" id="PF04910">
    <property type="entry name" value="Tcf25"/>
    <property type="match status" value="1"/>
</dbReference>
<accession>A0AAF0EJR2</accession>
<evidence type="ECO:0000313" key="3">
    <source>
        <dbReference type="Proteomes" id="UP001213623"/>
    </source>
</evidence>
<feature type="compositionally biased region" description="Basic residues" evidence="1">
    <location>
        <begin position="80"/>
        <end position="93"/>
    </location>
</feature>
<feature type="compositionally biased region" description="Basic and acidic residues" evidence="1">
    <location>
        <begin position="684"/>
        <end position="698"/>
    </location>
</feature>
<dbReference type="GO" id="GO:1990112">
    <property type="term" value="C:RQC complex"/>
    <property type="evidence" value="ECO:0007669"/>
    <property type="project" value="TreeGrafter"/>
</dbReference>
<organism evidence="2 3">
    <name type="scientific">Malassezia nana</name>
    <dbReference type="NCBI Taxonomy" id="180528"/>
    <lineage>
        <taxon>Eukaryota</taxon>
        <taxon>Fungi</taxon>
        <taxon>Dikarya</taxon>
        <taxon>Basidiomycota</taxon>
        <taxon>Ustilaginomycotina</taxon>
        <taxon>Malasseziomycetes</taxon>
        <taxon>Malasseziales</taxon>
        <taxon>Malasseziaceae</taxon>
        <taxon>Malassezia</taxon>
    </lineage>
</organism>
<feature type="region of interest" description="Disordered" evidence="1">
    <location>
        <begin position="169"/>
        <end position="190"/>
    </location>
</feature>
<dbReference type="GO" id="GO:0072344">
    <property type="term" value="P:rescue of stalled ribosome"/>
    <property type="evidence" value="ECO:0007669"/>
    <property type="project" value="TreeGrafter"/>
</dbReference>
<keyword evidence="3" id="KW-1185">Reference proteome</keyword>